<comment type="caution">
    <text evidence="2">The sequence shown here is derived from an EMBL/GenBank/DDBJ whole genome shotgun (WGS) entry which is preliminary data.</text>
</comment>
<evidence type="ECO:0000256" key="1">
    <source>
        <dbReference type="SAM" id="Phobius"/>
    </source>
</evidence>
<dbReference type="OrthoDB" id="9824612at2"/>
<reference evidence="3" key="1">
    <citation type="submission" date="2016-11" db="EMBL/GenBank/DDBJ databases">
        <title>Trade-off between light-utilization and light-protection in marine flavobacteria.</title>
        <authorList>
            <person name="Kumagai Y."/>
            <person name="Yoshizawa S."/>
            <person name="Kogure K."/>
        </authorList>
    </citation>
    <scope>NUCLEOTIDE SEQUENCE [LARGE SCALE GENOMIC DNA]</scope>
    <source>
        <strain evidence="3">SG-18</strain>
    </source>
</reference>
<dbReference type="RefSeq" id="WP_105001617.1">
    <property type="nucleotide sequence ID" value="NZ_MQVX01000001.1"/>
</dbReference>
<dbReference type="Proteomes" id="UP000239366">
    <property type="component" value="Unassembled WGS sequence"/>
</dbReference>
<accession>A0A2S7T7P7</accession>
<keyword evidence="3" id="KW-1185">Reference proteome</keyword>
<evidence type="ECO:0000313" key="3">
    <source>
        <dbReference type="Proteomes" id="UP000239366"/>
    </source>
</evidence>
<organism evidence="2 3">
    <name type="scientific">Aureicoccus marinus</name>
    <dbReference type="NCBI Taxonomy" id="754435"/>
    <lineage>
        <taxon>Bacteria</taxon>
        <taxon>Pseudomonadati</taxon>
        <taxon>Bacteroidota</taxon>
        <taxon>Flavobacteriia</taxon>
        <taxon>Flavobacteriales</taxon>
        <taxon>Flavobacteriaceae</taxon>
        <taxon>Aureicoccus</taxon>
    </lineage>
</organism>
<protein>
    <submittedName>
        <fullName evidence="2">Uncharacterized protein</fullName>
    </submittedName>
</protein>
<name>A0A2S7T7P7_9FLAO</name>
<gene>
    <name evidence="2" type="ORF">BST99_09625</name>
</gene>
<feature type="transmembrane region" description="Helical" evidence="1">
    <location>
        <begin position="150"/>
        <end position="171"/>
    </location>
</feature>
<proteinExistence type="predicted"/>
<keyword evidence="1" id="KW-0472">Membrane</keyword>
<keyword evidence="1" id="KW-1133">Transmembrane helix</keyword>
<sequence>MSNRVRNIKFQIEGEIVFHNYEKHKNTEKEVLQTLMHQRNSIEQKIAYELSRRFDTRVWCDLIFEEGSIIVSGTVMLEWIILAGGIMTFIDYASRIINWTLERIIRNEIGNTFTNRNYTVFIMSHTDYESTEPNSLREISPASPFNLRTILIAITLANLILILGGNIYNFITVESTKDQYLKAKEEVLEMNFNLKNLVTDLKLKELEARSKIEALPNKLENEYSEKLIDKRDSIISQMKSIDSELTVLSDSLGYYKDPSKTVIQLVEPVSENKKSVQFSELDNRLIIVLALLHTGSLILILILFRVKKRK</sequence>
<dbReference type="EMBL" id="MQVX01000001">
    <property type="protein sequence ID" value="PQJ15949.1"/>
    <property type="molecule type" value="Genomic_DNA"/>
</dbReference>
<keyword evidence="1" id="KW-0812">Transmembrane</keyword>
<dbReference type="AlphaFoldDB" id="A0A2S7T7P7"/>
<feature type="transmembrane region" description="Helical" evidence="1">
    <location>
        <begin position="285"/>
        <end position="304"/>
    </location>
</feature>
<evidence type="ECO:0000313" key="2">
    <source>
        <dbReference type="EMBL" id="PQJ15949.1"/>
    </source>
</evidence>